<dbReference type="AlphaFoldDB" id="A0A4Y9ZWW1"/>
<dbReference type="Proteomes" id="UP000298061">
    <property type="component" value="Unassembled WGS sequence"/>
</dbReference>
<gene>
    <name evidence="2" type="ORF">EWM64_g5360</name>
</gene>
<feature type="region of interest" description="Disordered" evidence="1">
    <location>
        <begin position="156"/>
        <end position="193"/>
    </location>
</feature>
<dbReference type="STRING" id="135208.A0A4Y9ZWW1"/>
<dbReference type="EMBL" id="SFCI01000640">
    <property type="protein sequence ID" value="TFY78650.1"/>
    <property type="molecule type" value="Genomic_DNA"/>
</dbReference>
<evidence type="ECO:0000313" key="3">
    <source>
        <dbReference type="Proteomes" id="UP000298061"/>
    </source>
</evidence>
<keyword evidence="3" id="KW-1185">Reference proteome</keyword>
<protein>
    <submittedName>
        <fullName evidence="2">Uncharacterized protein</fullName>
    </submittedName>
</protein>
<sequence length="364" mass="41891">MWVKFVPNQDEVVVGNQDIDIRCGTAIECLAQCGWIGRYMPKLSREALAPKAVNEMVAFARNSEVHDFKPEGKNTTNKKYPQALLPATIADSWRERPCDVLTDEMWQELQTDAMWSQQYPTLSRLELVSEHHIGTYYNTTLVAMMNGVYKAQAEASEARANVSDEEQGSNEPDKTGTQSSAHSSSDVDDPPADQEVYLDVGATGILYDHFLPDYAMVKGIKKENRCPGDLKCSWKFRSAWHSIKADDQRSSRRTEFRKVLSQEWHYMKEAKTRYGFLLTDLELVVVHAKKPREEGSFEVPIPEISPPIYWTHEYEQIPATKAQMKTWTIPLALWWLMKMCALGEDWQAEYEEHEEEEDHEDEDD</sequence>
<feature type="compositionally biased region" description="Polar residues" evidence="1">
    <location>
        <begin position="175"/>
        <end position="184"/>
    </location>
</feature>
<reference evidence="2 3" key="1">
    <citation type="submission" date="2019-02" db="EMBL/GenBank/DDBJ databases">
        <title>Genome sequencing of the rare red list fungi Hericium alpestre (H. flagellum).</title>
        <authorList>
            <person name="Buettner E."/>
            <person name="Kellner H."/>
        </authorList>
    </citation>
    <scope>NUCLEOTIDE SEQUENCE [LARGE SCALE GENOMIC DNA]</scope>
    <source>
        <strain evidence="2 3">DSM 108284</strain>
    </source>
</reference>
<accession>A0A4Y9ZWW1</accession>
<evidence type="ECO:0000313" key="2">
    <source>
        <dbReference type="EMBL" id="TFY78650.1"/>
    </source>
</evidence>
<proteinExistence type="predicted"/>
<comment type="caution">
    <text evidence="2">The sequence shown here is derived from an EMBL/GenBank/DDBJ whole genome shotgun (WGS) entry which is preliminary data.</text>
</comment>
<name>A0A4Y9ZWW1_9AGAM</name>
<dbReference type="OrthoDB" id="3245315at2759"/>
<organism evidence="2 3">
    <name type="scientific">Hericium alpestre</name>
    <dbReference type="NCBI Taxonomy" id="135208"/>
    <lineage>
        <taxon>Eukaryota</taxon>
        <taxon>Fungi</taxon>
        <taxon>Dikarya</taxon>
        <taxon>Basidiomycota</taxon>
        <taxon>Agaricomycotina</taxon>
        <taxon>Agaricomycetes</taxon>
        <taxon>Russulales</taxon>
        <taxon>Hericiaceae</taxon>
        <taxon>Hericium</taxon>
    </lineage>
</organism>
<evidence type="ECO:0000256" key="1">
    <source>
        <dbReference type="SAM" id="MobiDB-lite"/>
    </source>
</evidence>